<keyword evidence="2" id="KW-0812">Transmembrane</keyword>
<keyword evidence="2" id="KW-0472">Membrane</keyword>
<accession>A0A7G6WTQ1</accession>
<evidence type="ECO:0000313" key="3">
    <source>
        <dbReference type="EMBL" id="QNE17366.1"/>
    </source>
</evidence>
<dbReference type="Pfam" id="PF19950">
    <property type="entry name" value="DUF6412"/>
    <property type="match status" value="1"/>
</dbReference>
<evidence type="ECO:0000256" key="1">
    <source>
        <dbReference type="SAM" id="MobiDB-lite"/>
    </source>
</evidence>
<reference evidence="4" key="1">
    <citation type="submission" date="2019-09" db="EMBL/GenBank/DDBJ databases">
        <title>Antimicrobial potential of Antarctic Bacteria.</title>
        <authorList>
            <person name="Benaud N."/>
            <person name="Edwards R.J."/>
            <person name="Ferrari B.C."/>
        </authorList>
    </citation>
    <scope>NUCLEOTIDE SEQUENCE [LARGE SCALE GENOMIC DNA]</scope>
    <source>
        <strain evidence="4">SPB151</strain>
    </source>
</reference>
<keyword evidence="4" id="KW-1185">Reference proteome</keyword>
<feature type="transmembrane region" description="Helical" evidence="2">
    <location>
        <begin position="25"/>
        <end position="48"/>
    </location>
</feature>
<dbReference type="AlphaFoldDB" id="A0A7G6WTQ1"/>
<evidence type="ECO:0000313" key="4">
    <source>
        <dbReference type="Proteomes" id="UP000515563"/>
    </source>
</evidence>
<gene>
    <name evidence="3" type="ORF">F1D05_04825</name>
</gene>
<proteinExistence type="predicted"/>
<keyword evidence="2" id="KW-1133">Transmembrane helix</keyword>
<protein>
    <submittedName>
        <fullName evidence="3">Uncharacterized protein</fullName>
    </submittedName>
</protein>
<reference evidence="3 4" key="2">
    <citation type="journal article" date="2020" name="Microbiol. Resour. Announc.">
        <title>Antarctic desert soil bacteria exhibit high novel natural product potential, evaluated through long-read genome sequencing and comparative genomics.</title>
        <authorList>
            <person name="Benaud N."/>
            <person name="Edwards R.J."/>
            <person name="Amos T.G."/>
            <person name="D'Agostino P.M."/>
            <person name="Gutierrez-Chavez C."/>
            <person name="Montgomery K."/>
            <person name="Nicetic I."/>
            <person name="Ferrari B.C."/>
        </authorList>
    </citation>
    <scope>NUCLEOTIDE SEQUENCE [LARGE SCALE GENOMIC DNA]</scope>
    <source>
        <strain evidence="3 4">SPB151</strain>
    </source>
</reference>
<dbReference type="RefSeq" id="WP_185446194.1">
    <property type="nucleotide sequence ID" value="NZ_CP043661.1"/>
</dbReference>
<dbReference type="KEGG" id="kqi:F1D05_04825"/>
<organism evidence="3 4">
    <name type="scientific">Kribbella qitaiheensis</name>
    <dbReference type="NCBI Taxonomy" id="1544730"/>
    <lineage>
        <taxon>Bacteria</taxon>
        <taxon>Bacillati</taxon>
        <taxon>Actinomycetota</taxon>
        <taxon>Actinomycetes</taxon>
        <taxon>Propionibacteriales</taxon>
        <taxon>Kribbellaceae</taxon>
        <taxon>Kribbella</taxon>
    </lineage>
</organism>
<dbReference type="EMBL" id="CP043661">
    <property type="protein sequence ID" value="QNE17366.1"/>
    <property type="molecule type" value="Genomic_DNA"/>
</dbReference>
<feature type="region of interest" description="Disordered" evidence="1">
    <location>
        <begin position="76"/>
        <end position="96"/>
    </location>
</feature>
<sequence>MTLMGRALAGVWTPAMPALGPTVNIYTGGLLAVAVLTAAAALFAVLLVSRAAASRPATAPLLARATALRESTRKAAFLPLRDPDAAGRPRPRAPGR</sequence>
<evidence type="ECO:0000256" key="2">
    <source>
        <dbReference type="SAM" id="Phobius"/>
    </source>
</evidence>
<dbReference type="Proteomes" id="UP000515563">
    <property type="component" value="Chromosome"/>
</dbReference>
<dbReference type="InterPro" id="IPR045635">
    <property type="entry name" value="DUF6412"/>
</dbReference>
<name>A0A7G6WTQ1_9ACTN</name>